<keyword evidence="8 13" id="KW-0653">Protein transport</keyword>
<evidence type="ECO:0000256" key="11">
    <source>
        <dbReference type="ARBA" id="ARBA00023225"/>
    </source>
</evidence>
<dbReference type="Gene3D" id="6.10.250.2080">
    <property type="match status" value="1"/>
</dbReference>
<sequence>MSRDLYYKYGEVDLPYIGLQWFAAEDEGRTEDATEQKKKKSREEGKVAKSSELVAALVVLLPISTLGILGSFFWGRLYSMMRFYLSNIDRFELMEFGTLIPSFFSYYGSVVGPIAIIAVISAILANLLQVGFLFTTKAIEPKFEKIAPNIGKYITKTLFSMEAVYNLLKSIFKIGIIGFLAYLNVKSIMPNLVVLMNHSITESFSLIAGTAFKMMIQAAVIMLAISIPDYLFQRNQHLDSIKMSKQEVKEEYKQMEGDPQIKGRLKQKMQEILNSTMIQNVPKADVVVTNPTHFAVALEYDSQTMIAPRVSAKGQDNIALNIKQVAKDNGVPIIENKPLARGLYADTEIGDTVPDKYWSIVATVLAEVKRIDKSIRG</sequence>
<proteinExistence type="inferred from homology"/>
<protein>
    <recommendedName>
        <fullName evidence="3 13">Flagellar biosynthetic protein FlhB</fullName>
    </recommendedName>
</protein>
<dbReference type="Gene3D" id="3.40.1690.10">
    <property type="entry name" value="secretion proteins EscU"/>
    <property type="match status" value="1"/>
</dbReference>
<comment type="subcellular location">
    <subcellularLocation>
        <location evidence="1">Cell membrane</location>
        <topology evidence="1">Multi-pass membrane protein</topology>
    </subcellularLocation>
</comment>
<feature type="transmembrane region" description="Helical" evidence="13">
    <location>
        <begin position="203"/>
        <end position="225"/>
    </location>
</feature>
<dbReference type="GO" id="GO:0044780">
    <property type="term" value="P:bacterial-type flagellum assembly"/>
    <property type="evidence" value="ECO:0007669"/>
    <property type="project" value="InterPro"/>
</dbReference>
<dbReference type="PANTHER" id="PTHR30531">
    <property type="entry name" value="FLAGELLAR BIOSYNTHETIC PROTEIN FLHB"/>
    <property type="match status" value="1"/>
</dbReference>
<evidence type="ECO:0000256" key="1">
    <source>
        <dbReference type="ARBA" id="ARBA00004651"/>
    </source>
</evidence>
<evidence type="ECO:0000313" key="15">
    <source>
        <dbReference type="Proteomes" id="UP000323824"/>
    </source>
</evidence>
<evidence type="ECO:0000313" key="14">
    <source>
        <dbReference type="EMBL" id="QEN06030.1"/>
    </source>
</evidence>
<keyword evidence="10 13" id="KW-0472">Membrane</keyword>
<evidence type="ECO:0000256" key="8">
    <source>
        <dbReference type="ARBA" id="ARBA00022927"/>
    </source>
</evidence>
<evidence type="ECO:0000256" key="10">
    <source>
        <dbReference type="ARBA" id="ARBA00023136"/>
    </source>
</evidence>
<dbReference type="GO" id="GO:0009306">
    <property type="term" value="P:protein secretion"/>
    <property type="evidence" value="ECO:0007669"/>
    <property type="project" value="InterPro"/>
</dbReference>
<keyword evidence="14" id="KW-0282">Flagellum</keyword>
<name>A0A5C1QFV9_9SPIO</name>
<dbReference type="NCBIfam" id="TIGR00328">
    <property type="entry name" value="flhB"/>
    <property type="match status" value="1"/>
</dbReference>
<feature type="transmembrane region" description="Helical" evidence="13">
    <location>
        <begin position="53"/>
        <end position="79"/>
    </location>
</feature>
<keyword evidence="7 13" id="KW-1005">Bacterial flagellum biogenesis</keyword>
<reference evidence="14 15" key="1">
    <citation type="submission" date="2019-02" db="EMBL/GenBank/DDBJ databases">
        <authorList>
            <person name="Fomenkov A."/>
            <person name="Dubinina G."/>
            <person name="Grabovich M."/>
            <person name="Vincze T."/>
            <person name="Roberts R.J."/>
        </authorList>
    </citation>
    <scope>NUCLEOTIDE SEQUENCE [LARGE SCALE GENOMIC DNA]</scope>
    <source>
        <strain evidence="14 15">P</strain>
    </source>
</reference>
<dbReference type="RefSeq" id="WP_149569264.1">
    <property type="nucleotide sequence ID" value="NZ_CP035807.1"/>
</dbReference>
<comment type="function">
    <text evidence="12 13">Required for formation of the rod structure in the basal body of the flagellar apparatus. Together with FliI and FliH, may constitute the export apparatus of flagellin.</text>
</comment>
<keyword evidence="6 13" id="KW-0812">Transmembrane</keyword>
<feature type="transmembrane region" description="Helical" evidence="13">
    <location>
        <begin position="163"/>
        <end position="183"/>
    </location>
</feature>
<dbReference type="InterPro" id="IPR006136">
    <property type="entry name" value="FlhB"/>
</dbReference>
<dbReference type="Pfam" id="PF01312">
    <property type="entry name" value="Bac_export_2"/>
    <property type="match status" value="1"/>
</dbReference>
<keyword evidence="15" id="KW-1185">Reference proteome</keyword>
<dbReference type="PANTHER" id="PTHR30531:SF12">
    <property type="entry name" value="FLAGELLAR BIOSYNTHETIC PROTEIN FLHB"/>
    <property type="match status" value="1"/>
</dbReference>
<feature type="transmembrane region" description="Helical" evidence="13">
    <location>
        <begin position="114"/>
        <end position="135"/>
    </location>
</feature>
<dbReference type="PRINTS" id="PR00950">
    <property type="entry name" value="TYPE3IMSPROT"/>
</dbReference>
<keyword evidence="5 13" id="KW-1003">Cell membrane</keyword>
<dbReference type="InterPro" id="IPR006135">
    <property type="entry name" value="T3SS_substrate_exporter"/>
</dbReference>
<dbReference type="InterPro" id="IPR029025">
    <property type="entry name" value="T3SS_substrate_exporter_C"/>
</dbReference>
<dbReference type="AlphaFoldDB" id="A0A5C1QFV9"/>
<keyword evidence="11 13" id="KW-1006">Bacterial flagellum protein export</keyword>
<dbReference type="KEGG" id="sper:EW093_15465"/>
<reference evidence="14 15" key="2">
    <citation type="submission" date="2019-09" db="EMBL/GenBank/DDBJ databases">
        <title>Complete Genome Sequence and Methylome Analysis of free living Spirochaetas.</title>
        <authorList>
            <person name="Leshcheva N."/>
            <person name="Mikheeva N."/>
        </authorList>
    </citation>
    <scope>NUCLEOTIDE SEQUENCE [LARGE SCALE GENOMIC DNA]</scope>
    <source>
        <strain evidence="14 15">P</strain>
    </source>
</reference>
<evidence type="ECO:0000256" key="7">
    <source>
        <dbReference type="ARBA" id="ARBA00022795"/>
    </source>
</evidence>
<keyword evidence="14" id="KW-0969">Cilium</keyword>
<evidence type="ECO:0000256" key="9">
    <source>
        <dbReference type="ARBA" id="ARBA00022989"/>
    </source>
</evidence>
<evidence type="ECO:0000256" key="3">
    <source>
        <dbReference type="ARBA" id="ARBA00021622"/>
    </source>
</evidence>
<dbReference type="Proteomes" id="UP000323824">
    <property type="component" value="Chromosome"/>
</dbReference>
<keyword evidence="9 13" id="KW-1133">Transmembrane helix</keyword>
<keyword evidence="14" id="KW-0966">Cell projection</keyword>
<gene>
    <name evidence="13 14" type="primary">flhB</name>
    <name evidence="14" type="ORF">EW093_15465</name>
</gene>
<evidence type="ECO:0000256" key="5">
    <source>
        <dbReference type="ARBA" id="ARBA00022475"/>
    </source>
</evidence>
<evidence type="ECO:0000256" key="4">
    <source>
        <dbReference type="ARBA" id="ARBA00022448"/>
    </source>
</evidence>
<evidence type="ECO:0000256" key="2">
    <source>
        <dbReference type="ARBA" id="ARBA00010690"/>
    </source>
</evidence>
<dbReference type="GO" id="GO:0005886">
    <property type="term" value="C:plasma membrane"/>
    <property type="evidence" value="ECO:0007669"/>
    <property type="project" value="UniProtKB-SubCell"/>
</dbReference>
<dbReference type="EMBL" id="CP035807">
    <property type="protein sequence ID" value="QEN06030.1"/>
    <property type="molecule type" value="Genomic_DNA"/>
</dbReference>
<accession>A0A5C1QFV9</accession>
<dbReference type="SUPFAM" id="SSF160544">
    <property type="entry name" value="EscU C-terminal domain-like"/>
    <property type="match status" value="1"/>
</dbReference>
<organism evidence="14 15">
    <name type="scientific">Thiospirochaeta perfilievii</name>
    <dbReference type="NCBI Taxonomy" id="252967"/>
    <lineage>
        <taxon>Bacteria</taxon>
        <taxon>Pseudomonadati</taxon>
        <taxon>Spirochaetota</taxon>
        <taxon>Spirochaetia</taxon>
        <taxon>Spirochaetales</taxon>
        <taxon>Spirochaetaceae</taxon>
        <taxon>Thiospirochaeta</taxon>
    </lineage>
</organism>
<evidence type="ECO:0000256" key="13">
    <source>
        <dbReference type="RuleBase" id="RU364091"/>
    </source>
</evidence>
<evidence type="ECO:0000256" key="6">
    <source>
        <dbReference type="ARBA" id="ARBA00022692"/>
    </source>
</evidence>
<evidence type="ECO:0000256" key="12">
    <source>
        <dbReference type="ARBA" id="ARBA00025078"/>
    </source>
</evidence>
<dbReference type="OrthoDB" id="9807950at2"/>
<keyword evidence="4 13" id="KW-0813">Transport</keyword>
<comment type="similarity">
    <text evidence="2 13">Belongs to the type III secretion exporter family.</text>
</comment>